<evidence type="ECO:0000256" key="1">
    <source>
        <dbReference type="SAM" id="MobiDB-lite"/>
    </source>
</evidence>
<feature type="compositionally biased region" description="Basic and acidic residues" evidence="1">
    <location>
        <begin position="1"/>
        <end position="13"/>
    </location>
</feature>
<organism evidence="2 3">
    <name type="scientific">Lactuca sativa</name>
    <name type="common">Garden lettuce</name>
    <dbReference type="NCBI Taxonomy" id="4236"/>
    <lineage>
        <taxon>Eukaryota</taxon>
        <taxon>Viridiplantae</taxon>
        <taxon>Streptophyta</taxon>
        <taxon>Embryophyta</taxon>
        <taxon>Tracheophyta</taxon>
        <taxon>Spermatophyta</taxon>
        <taxon>Magnoliopsida</taxon>
        <taxon>eudicotyledons</taxon>
        <taxon>Gunneridae</taxon>
        <taxon>Pentapetalae</taxon>
        <taxon>asterids</taxon>
        <taxon>campanulids</taxon>
        <taxon>Asterales</taxon>
        <taxon>Asteraceae</taxon>
        <taxon>Cichorioideae</taxon>
        <taxon>Cichorieae</taxon>
        <taxon>Lactucinae</taxon>
        <taxon>Lactuca</taxon>
    </lineage>
</organism>
<name>A0A9R1VZY3_LACSA</name>
<sequence length="306" mass="35483">MAEDSKHASHDEEWYTDAPRGVKEVRTPQIEAQLSELTKVVMMLAKDKGVHHTPCPCGICTQVGHPTDMCPQLQDEDYVEANALGEYFYVLDMGDNDSPNSSSILLGRPFLKIVETKIDVYNGTLSMEFDGEVINFNIFEEKRYQNDVHSLNFVDIVRPLNKECFELTHHDFLELALNRNFDKNLVKGIPKKLKLDKEMLVNVEFIDEKKNMGFHEMGIHQKLKIQELKEIKNEAFENSHIYKDKTKAFHDKYLSCKIFEIGQKIKSNKNGKVFKVNGHRLKVFYEGFQEKDMELATSLERPDYIE</sequence>
<evidence type="ECO:0000313" key="3">
    <source>
        <dbReference type="Proteomes" id="UP000235145"/>
    </source>
</evidence>
<dbReference type="AlphaFoldDB" id="A0A9R1VZY3"/>
<comment type="caution">
    <text evidence="2">The sequence shown here is derived from an EMBL/GenBank/DDBJ whole genome shotgun (WGS) entry which is preliminary data.</text>
</comment>
<dbReference type="Proteomes" id="UP000235145">
    <property type="component" value="Unassembled WGS sequence"/>
</dbReference>
<dbReference type="EMBL" id="NBSK02000003">
    <property type="protein sequence ID" value="KAJ0215761.1"/>
    <property type="molecule type" value="Genomic_DNA"/>
</dbReference>
<evidence type="ECO:0000313" key="2">
    <source>
        <dbReference type="EMBL" id="KAJ0215761.1"/>
    </source>
</evidence>
<gene>
    <name evidence="2" type="ORF">LSAT_V11C300103120</name>
</gene>
<proteinExistence type="predicted"/>
<protein>
    <submittedName>
        <fullName evidence="2">Uncharacterized protein</fullName>
    </submittedName>
</protein>
<feature type="region of interest" description="Disordered" evidence="1">
    <location>
        <begin position="1"/>
        <end position="21"/>
    </location>
</feature>
<keyword evidence="3" id="KW-1185">Reference proteome</keyword>
<reference evidence="2 3" key="1">
    <citation type="journal article" date="2017" name="Nat. Commun.">
        <title>Genome assembly with in vitro proximity ligation data and whole-genome triplication in lettuce.</title>
        <authorList>
            <person name="Reyes-Chin-Wo S."/>
            <person name="Wang Z."/>
            <person name="Yang X."/>
            <person name="Kozik A."/>
            <person name="Arikit S."/>
            <person name="Song C."/>
            <person name="Xia L."/>
            <person name="Froenicke L."/>
            <person name="Lavelle D.O."/>
            <person name="Truco M.J."/>
            <person name="Xia R."/>
            <person name="Zhu S."/>
            <person name="Xu C."/>
            <person name="Xu H."/>
            <person name="Xu X."/>
            <person name="Cox K."/>
            <person name="Korf I."/>
            <person name="Meyers B.C."/>
            <person name="Michelmore R.W."/>
        </authorList>
    </citation>
    <scope>NUCLEOTIDE SEQUENCE [LARGE SCALE GENOMIC DNA]</scope>
    <source>
        <strain evidence="3">cv. Salinas</strain>
        <tissue evidence="2">Seedlings</tissue>
    </source>
</reference>
<accession>A0A9R1VZY3</accession>